<keyword evidence="9" id="KW-1185">Reference proteome</keyword>
<proteinExistence type="inferred from homology"/>
<comment type="pathway">
    <text evidence="1">Amino-acid biosynthesis; L-lysine biosynthesis via DAP pathway; DL-2,6-diaminopimelate from LL-2,6-diaminopimelate: step 1/1.</text>
</comment>
<dbReference type="NCBIfam" id="TIGR00652">
    <property type="entry name" value="DapF"/>
    <property type="match status" value="1"/>
</dbReference>
<keyword evidence="4" id="KW-0028">Amino-acid biosynthesis</keyword>
<name>A0AAV9ICU9_9RHOD</name>
<dbReference type="InterPro" id="IPR001653">
    <property type="entry name" value="DAP_epimerase_DapF"/>
</dbReference>
<dbReference type="PANTHER" id="PTHR31689">
    <property type="entry name" value="DIAMINOPIMELATE EPIMERASE, CHLOROPLASTIC"/>
    <property type="match status" value="1"/>
</dbReference>
<dbReference type="PANTHER" id="PTHR31689:SF0">
    <property type="entry name" value="DIAMINOPIMELATE EPIMERASE"/>
    <property type="match status" value="1"/>
</dbReference>
<keyword evidence="6" id="KW-0413">Isomerase</keyword>
<dbReference type="PROSITE" id="PS01326">
    <property type="entry name" value="DAP_EPIMERASE"/>
    <property type="match status" value="1"/>
</dbReference>
<evidence type="ECO:0000313" key="9">
    <source>
        <dbReference type="Proteomes" id="UP001300502"/>
    </source>
</evidence>
<sequence length="373" mass="42092">MLFLSFQVTPWYHTLSTHRFTSFSISSINRRIPQYYRKKEYRNRYSSTVCLSLPVPELDSRPLELDMKLSPFPFVKYQGLGNDFVIVDNRHQENLLLTAEQVKYVCDRRFGIGADGVIFFLPPKDNGNDGKMRILNSDGSEPEMCGNGIRCLAKYMRDLSPEWQEKRIVRIETLAGVMVIEFVTDSGVKVDMGKPILEPAKVPTTLKPKTLKDSAVIAVPIQIENRTFHVTCVSMGNPHCVIFVDNLEEFENSLEYWGPRIERALWFPNRTNVEFVKVVDDEEIKVVVWERGAGRTLACGTGACASVVALKLIGGSGLEQKVVLPGGILACHWDTDGHVYMTGPAEQVFQGHFVAASTYRLNKNHSQKNSLDK</sequence>
<evidence type="ECO:0000256" key="3">
    <source>
        <dbReference type="ARBA" id="ARBA00013080"/>
    </source>
</evidence>
<dbReference type="Gene3D" id="3.10.310.10">
    <property type="entry name" value="Diaminopimelate Epimerase, Chain A, domain 1"/>
    <property type="match status" value="2"/>
</dbReference>
<dbReference type="HAMAP" id="MF_00197">
    <property type="entry name" value="DAP_epimerase"/>
    <property type="match status" value="1"/>
</dbReference>
<evidence type="ECO:0000256" key="1">
    <source>
        <dbReference type="ARBA" id="ARBA00005196"/>
    </source>
</evidence>
<protein>
    <recommendedName>
        <fullName evidence="3">diaminopimelate epimerase</fullName>
        <ecNumber evidence="3">5.1.1.7</ecNumber>
    </recommendedName>
</protein>
<comment type="similarity">
    <text evidence="2">Belongs to the diaminopimelate epimerase family.</text>
</comment>
<comment type="caution">
    <text evidence="8">The sequence shown here is derived from an EMBL/GenBank/DDBJ whole genome shotgun (WGS) entry which is preliminary data.</text>
</comment>
<reference evidence="8 9" key="1">
    <citation type="submission" date="2022-07" db="EMBL/GenBank/DDBJ databases">
        <title>Genome-wide signatures of adaptation to extreme environments.</title>
        <authorList>
            <person name="Cho C.H."/>
            <person name="Yoon H.S."/>
        </authorList>
    </citation>
    <scope>NUCLEOTIDE SEQUENCE [LARGE SCALE GENOMIC DNA]</scope>
    <source>
        <strain evidence="8 9">108.79 E11</strain>
    </source>
</reference>
<comment type="catalytic activity">
    <reaction evidence="7">
        <text>(2S,6S)-2,6-diaminopimelate = meso-2,6-diaminopimelate</text>
        <dbReference type="Rhea" id="RHEA:15393"/>
        <dbReference type="ChEBI" id="CHEBI:57609"/>
        <dbReference type="ChEBI" id="CHEBI:57791"/>
        <dbReference type="EC" id="5.1.1.7"/>
    </reaction>
</comment>
<dbReference type="GO" id="GO:0008837">
    <property type="term" value="F:diaminopimelate epimerase activity"/>
    <property type="evidence" value="ECO:0007669"/>
    <property type="project" value="UniProtKB-EC"/>
</dbReference>
<evidence type="ECO:0000256" key="2">
    <source>
        <dbReference type="ARBA" id="ARBA00010219"/>
    </source>
</evidence>
<dbReference type="GO" id="GO:0009089">
    <property type="term" value="P:lysine biosynthetic process via diaminopimelate"/>
    <property type="evidence" value="ECO:0007669"/>
    <property type="project" value="InterPro"/>
</dbReference>
<evidence type="ECO:0000313" key="8">
    <source>
        <dbReference type="EMBL" id="KAK4525198.1"/>
    </source>
</evidence>
<gene>
    <name evidence="8" type="ORF">GAYE_SCF08G3104</name>
</gene>
<evidence type="ECO:0000256" key="5">
    <source>
        <dbReference type="ARBA" id="ARBA00023154"/>
    </source>
</evidence>
<dbReference type="SUPFAM" id="SSF54506">
    <property type="entry name" value="Diaminopimelate epimerase-like"/>
    <property type="match status" value="1"/>
</dbReference>
<dbReference type="InterPro" id="IPR018510">
    <property type="entry name" value="DAP_epimerase_AS"/>
</dbReference>
<dbReference type="EMBL" id="JANCYU010000028">
    <property type="protein sequence ID" value="KAK4525198.1"/>
    <property type="molecule type" value="Genomic_DNA"/>
</dbReference>
<dbReference type="EC" id="5.1.1.7" evidence="3"/>
<dbReference type="AlphaFoldDB" id="A0AAV9ICU9"/>
<keyword evidence="5" id="KW-0457">Lysine biosynthesis</keyword>
<dbReference type="Pfam" id="PF01678">
    <property type="entry name" value="DAP_epimerase"/>
    <property type="match status" value="2"/>
</dbReference>
<dbReference type="Proteomes" id="UP001300502">
    <property type="component" value="Unassembled WGS sequence"/>
</dbReference>
<accession>A0AAV9ICU9</accession>
<organism evidence="8 9">
    <name type="scientific">Galdieria yellowstonensis</name>
    <dbReference type="NCBI Taxonomy" id="3028027"/>
    <lineage>
        <taxon>Eukaryota</taxon>
        <taxon>Rhodophyta</taxon>
        <taxon>Bangiophyceae</taxon>
        <taxon>Galdieriales</taxon>
        <taxon>Galdieriaceae</taxon>
        <taxon>Galdieria</taxon>
    </lineage>
</organism>
<dbReference type="GO" id="GO:0005829">
    <property type="term" value="C:cytosol"/>
    <property type="evidence" value="ECO:0007669"/>
    <property type="project" value="TreeGrafter"/>
</dbReference>
<evidence type="ECO:0000256" key="6">
    <source>
        <dbReference type="ARBA" id="ARBA00023235"/>
    </source>
</evidence>
<evidence type="ECO:0000256" key="7">
    <source>
        <dbReference type="ARBA" id="ARBA00051712"/>
    </source>
</evidence>
<evidence type="ECO:0000256" key="4">
    <source>
        <dbReference type="ARBA" id="ARBA00022605"/>
    </source>
</evidence>